<proteinExistence type="predicted"/>
<gene>
    <name evidence="1" type="ORF">GCK32_013238</name>
</gene>
<evidence type="ECO:0000313" key="1">
    <source>
        <dbReference type="EMBL" id="KAK5979727.1"/>
    </source>
</evidence>
<comment type="caution">
    <text evidence="1">The sequence shown here is derived from an EMBL/GenBank/DDBJ whole genome shotgun (WGS) entry which is preliminary data.</text>
</comment>
<name>A0AAN8IS99_TRICO</name>
<dbReference type="AlphaFoldDB" id="A0AAN8IS99"/>
<evidence type="ECO:0000313" key="2">
    <source>
        <dbReference type="Proteomes" id="UP001331761"/>
    </source>
</evidence>
<accession>A0AAN8IS99</accession>
<dbReference type="Proteomes" id="UP001331761">
    <property type="component" value="Unassembled WGS sequence"/>
</dbReference>
<organism evidence="1 2">
    <name type="scientific">Trichostrongylus colubriformis</name>
    <name type="common">Black scour worm</name>
    <dbReference type="NCBI Taxonomy" id="6319"/>
    <lineage>
        <taxon>Eukaryota</taxon>
        <taxon>Metazoa</taxon>
        <taxon>Ecdysozoa</taxon>
        <taxon>Nematoda</taxon>
        <taxon>Chromadorea</taxon>
        <taxon>Rhabditida</taxon>
        <taxon>Rhabditina</taxon>
        <taxon>Rhabditomorpha</taxon>
        <taxon>Strongyloidea</taxon>
        <taxon>Trichostrongylidae</taxon>
        <taxon>Trichostrongylus</taxon>
    </lineage>
</organism>
<dbReference type="EMBL" id="WIXE01008059">
    <property type="protein sequence ID" value="KAK5979727.1"/>
    <property type="molecule type" value="Genomic_DNA"/>
</dbReference>
<keyword evidence="2" id="KW-1185">Reference proteome</keyword>
<sequence length="86" mass="9559">MRDSQRLSSLMASGQQVLARIQQRPVTSREDRAVSCCLLTAVSPYEDVANRFHVYLAALMSPTQSIDASYDFLMRKVVDECSSLSG</sequence>
<reference evidence="1 2" key="1">
    <citation type="submission" date="2019-10" db="EMBL/GenBank/DDBJ databases">
        <title>Assembly and Annotation for the nematode Trichostrongylus colubriformis.</title>
        <authorList>
            <person name="Martin J."/>
        </authorList>
    </citation>
    <scope>NUCLEOTIDE SEQUENCE [LARGE SCALE GENOMIC DNA]</scope>
    <source>
        <strain evidence="1">G859</strain>
        <tissue evidence="1">Whole worm</tissue>
    </source>
</reference>
<protein>
    <submittedName>
        <fullName evidence="1">Uncharacterized protein</fullName>
    </submittedName>
</protein>